<dbReference type="Pfam" id="PF09803">
    <property type="entry name" value="Pet100"/>
    <property type="match status" value="1"/>
</dbReference>
<keyword evidence="12" id="KW-1185">Reference proteome</keyword>
<evidence type="ECO:0000256" key="7">
    <source>
        <dbReference type="ARBA" id="ARBA00023136"/>
    </source>
</evidence>
<reference evidence="11 12" key="1">
    <citation type="journal article" date="2018" name="Mol. Biol. Evol.">
        <title>Broad Genomic Sampling Reveals a Smut Pathogenic Ancestry of the Fungal Clade Ustilaginomycotina.</title>
        <authorList>
            <person name="Kijpornyongpan T."/>
            <person name="Mondo S.J."/>
            <person name="Barry K."/>
            <person name="Sandor L."/>
            <person name="Lee J."/>
            <person name="Lipzen A."/>
            <person name="Pangilinan J."/>
            <person name="LaButti K."/>
            <person name="Hainaut M."/>
            <person name="Henrissat B."/>
            <person name="Grigoriev I.V."/>
            <person name="Spatafora J.W."/>
            <person name="Aime M.C."/>
        </authorList>
    </citation>
    <scope>NUCLEOTIDE SEQUENCE [LARGE SCALE GENOMIC DNA]</scope>
    <source>
        <strain evidence="11 12">MCA 3882</strain>
    </source>
</reference>
<evidence type="ECO:0000256" key="10">
    <source>
        <dbReference type="SAM" id="SignalP"/>
    </source>
</evidence>
<evidence type="ECO:0000256" key="5">
    <source>
        <dbReference type="ARBA" id="ARBA00022989"/>
    </source>
</evidence>
<evidence type="ECO:0000256" key="6">
    <source>
        <dbReference type="ARBA" id="ARBA00023128"/>
    </source>
</evidence>
<evidence type="ECO:0000313" key="11">
    <source>
        <dbReference type="EMBL" id="PWN35236.1"/>
    </source>
</evidence>
<evidence type="ECO:0000256" key="2">
    <source>
        <dbReference type="ARBA" id="ARBA00004325"/>
    </source>
</evidence>
<feature type="compositionally biased region" description="Low complexity" evidence="9">
    <location>
        <begin position="83"/>
        <end position="100"/>
    </location>
</feature>
<dbReference type="InParanoid" id="A0A316VCG9"/>
<keyword evidence="10" id="KW-0732">Signal</keyword>
<feature type="compositionally biased region" description="Polar residues" evidence="9">
    <location>
        <begin position="106"/>
        <end position="130"/>
    </location>
</feature>
<protein>
    <submittedName>
        <fullName evidence="11">Uncharacterized protein</fullName>
    </submittedName>
</protein>
<feature type="region of interest" description="Disordered" evidence="9">
    <location>
        <begin position="67"/>
        <end position="136"/>
    </location>
</feature>
<feature type="signal peptide" evidence="10">
    <location>
        <begin position="1"/>
        <end position="28"/>
    </location>
</feature>
<evidence type="ECO:0000256" key="3">
    <source>
        <dbReference type="ARBA" id="ARBA00022692"/>
    </source>
</evidence>
<dbReference type="PANTHER" id="PTHR33968:SF1">
    <property type="entry name" value="PROTEIN PET100 HOMOLOG, MITOCHONDRIAL"/>
    <property type="match status" value="1"/>
</dbReference>
<organism evidence="11 12">
    <name type="scientific">Meira miltonrushii</name>
    <dbReference type="NCBI Taxonomy" id="1280837"/>
    <lineage>
        <taxon>Eukaryota</taxon>
        <taxon>Fungi</taxon>
        <taxon>Dikarya</taxon>
        <taxon>Basidiomycota</taxon>
        <taxon>Ustilaginomycotina</taxon>
        <taxon>Exobasidiomycetes</taxon>
        <taxon>Exobasidiales</taxon>
        <taxon>Brachybasidiaceae</taxon>
        <taxon>Meira</taxon>
    </lineage>
</organism>
<name>A0A316VCG9_9BASI</name>
<dbReference type="AlphaFoldDB" id="A0A316VCG9"/>
<proteinExistence type="inferred from homology"/>
<keyword evidence="5" id="KW-1133">Transmembrane helix</keyword>
<comment type="similarity">
    <text evidence="8">Belongs to the PET100 family.</text>
</comment>
<evidence type="ECO:0000256" key="8">
    <source>
        <dbReference type="ARBA" id="ARBA00038077"/>
    </source>
</evidence>
<keyword evidence="3" id="KW-0812">Transmembrane</keyword>
<dbReference type="STRING" id="1280837.A0A316VCG9"/>
<evidence type="ECO:0000256" key="1">
    <source>
        <dbReference type="ARBA" id="ARBA00004167"/>
    </source>
</evidence>
<comment type="subcellular location">
    <subcellularLocation>
        <location evidence="1">Membrane</location>
        <topology evidence="1">Single-pass membrane protein</topology>
    </subcellularLocation>
    <subcellularLocation>
        <location evidence="2">Mitochondrion membrane</location>
    </subcellularLocation>
</comment>
<dbReference type="Proteomes" id="UP000245771">
    <property type="component" value="Unassembled WGS sequence"/>
</dbReference>
<dbReference type="RefSeq" id="XP_025355538.1">
    <property type="nucleotide sequence ID" value="XM_025496969.1"/>
</dbReference>
<dbReference type="GO" id="GO:0033617">
    <property type="term" value="P:mitochondrial respiratory chain complex IV assembly"/>
    <property type="evidence" value="ECO:0007669"/>
    <property type="project" value="InterPro"/>
</dbReference>
<keyword evidence="4" id="KW-0809">Transit peptide</keyword>
<evidence type="ECO:0000256" key="9">
    <source>
        <dbReference type="SAM" id="MobiDB-lite"/>
    </source>
</evidence>
<dbReference type="PANTHER" id="PTHR33968">
    <property type="entry name" value="PROTEIN PET100 HOMOLOG, MITOCHONDRIAL"/>
    <property type="match status" value="1"/>
</dbReference>
<keyword evidence="6" id="KW-0496">Mitochondrion</keyword>
<keyword evidence="7" id="KW-0472">Membrane</keyword>
<gene>
    <name evidence="11" type="ORF">FA14DRAFT_133311</name>
</gene>
<dbReference type="GeneID" id="37018750"/>
<dbReference type="InterPro" id="IPR018625">
    <property type="entry name" value="Pet100"/>
</dbReference>
<evidence type="ECO:0000256" key="4">
    <source>
        <dbReference type="ARBA" id="ARBA00022946"/>
    </source>
</evidence>
<dbReference type="EMBL" id="KZ819603">
    <property type="protein sequence ID" value="PWN35236.1"/>
    <property type="molecule type" value="Genomic_DNA"/>
</dbReference>
<accession>A0A316VCG9</accession>
<evidence type="ECO:0000313" key="12">
    <source>
        <dbReference type="Proteomes" id="UP000245771"/>
    </source>
</evidence>
<dbReference type="GO" id="GO:0005743">
    <property type="term" value="C:mitochondrial inner membrane"/>
    <property type="evidence" value="ECO:0007669"/>
    <property type="project" value="TreeGrafter"/>
</dbReference>
<sequence>MAGPNLELFKFSLYLFFPLAIMVHYGDPQWYHDNVLPLRDQFWPDEGSLYKPPRNRADVKTALEELRQQRLAGKSDVNTGKTSAHPSSSQSSSFTPSLRPNGSLGRFSTSQVTGVRQPGSSTWREQWAESQQRRVV</sequence>
<dbReference type="OrthoDB" id="18175at2759"/>
<feature type="chain" id="PRO_5016362518" evidence="10">
    <location>
        <begin position="29"/>
        <end position="136"/>
    </location>
</feature>
<dbReference type="GO" id="GO:0051082">
    <property type="term" value="F:unfolded protein binding"/>
    <property type="evidence" value="ECO:0007669"/>
    <property type="project" value="TreeGrafter"/>
</dbReference>